<dbReference type="PANTHER" id="PTHR35601:SF1">
    <property type="entry name" value="TOXIN RELE"/>
    <property type="match status" value="1"/>
</dbReference>
<dbReference type="Proteomes" id="UP001595969">
    <property type="component" value="Unassembled WGS sequence"/>
</dbReference>
<protein>
    <submittedName>
        <fullName evidence="3">Type II toxin-antitoxin system RelE/ParE family toxin</fullName>
    </submittedName>
</protein>
<proteinExistence type="inferred from homology"/>
<keyword evidence="2" id="KW-1277">Toxin-antitoxin system</keyword>
<comment type="caution">
    <text evidence="3">The sequence shown here is derived from an EMBL/GenBank/DDBJ whole genome shotgun (WGS) entry which is preliminary data.</text>
</comment>
<gene>
    <name evidence="3" type="ORF">ACFO5I_03635</name>
</gene>
<dbReference type="InterPro" id="IPR035093">
    <property type="entry name" value="RelE/ParE_toxin_dom_sf"/>
</dbReference>
<dbReference type="RefSeq" id="WP_338031679.1">
    <property type="nucleotide sequence ID" value="NZ_JAFBFD010000020.1"/>
</dbReference>
<accession>A0ABV9MS61</accession>
<keyword evidence="4" id="KW-1185">Reference proteome</keyword>
<dbReference type="EMBL" id="JBHSGS010000018">
    <property type="protein sequence ID" value="MFC4718836.1"/>
    <property type="molecule type" value="Genomic_DNA"/>
</dbReference>
<evidence type="ECO:0000256" key="1">
    <source>
        <dbReference type="ARBA" id="ARBA00006226"/>
    </source>
</evidence>
<evidence type="ECO:0000256" key="2">
    <source>
        <dbReference type="ARBA" id="ARBA00022649"/>
    </source>
</evidence>
<dbReference type="Gene3D" id="3.30.2310.20">
    <property type="entry name" value="RelE-like"/>
    <property type="match status" value="1"/>
</dbReference>
<comment type="similarity">
    <text evidence="1">Belongs to the RelE toxin family.</text>
</comment>
<dbReference type="PANTHER" id="PTHR35601">
    <property type="entry name" value="TOXIN RELE"/>
    <property type="match status" value="1"/>
</dbReference>
<name>A0ABV9MS61_9ENTE</name>
<evidence type="ECO:0000313" key="4">
    <source>
        <dbReference type="Proteomes" id="UP001595969"/>
    </source>
</evidence>
<dbReference type="InterPro" id="IPR007712">
    <property type="entry name" value="RelE/ParE_toxin"/>
</dbReference>
<reference evidence="4" key="1">
    <citation type="journal article" date="2019" name="Int. J. Syst. Evol. Microbiol.">
        <title>The Global Catalogue of Microorganisms (GCM) 10K type strain sequencing project: providing services to taxonomists for standard genome sequencing and annotation.</title>
        <authorList>
            <consortium name="The Broad Institute Genomics Platform"/>
            <consortium name="The Broad Institute Genome Sequencing Center for Infectious Disease"/>
            <person name="Wu L."/>
            <person name="Ma J."/>
        </authorList>
    </citation>
    <scope>NUCLEOTIDE SEQUENCE [LARGE SCALE GENOMIC DNA]</scope>
    <source>
        <strain evidence="4">CGMCC 1.19032</strain>
    </source>
</reference>
<sequence>MVRCEKNVQKALKKMDKYQTMLLLSWITKNLEGTDLPRTHGKGLAGNKGGQWRYRIGAYRLLANREDDTITILVL</sequence>
<dbReference type="Pfam" id="PF05016">
    <property type="entry name" value="ParE_toxin"/>
    <property type="match status" value="1"/>
</dbReference>
<evidence type="ECO:0000313" key="3">
    <source>
        <dbReference type="EMBL" id="MFC4718836.1"/>
    </source>
</evidence>
<organism evidence="3 4">
    <name type="scientific">Enterococcus lemanii</name>
    <dbReference type="NCBI Taxonomy" id="1159752"/>
    <lineage>
        <taxon>Bacteria</taxon>
        <taxon>Bacillati</taxon>
        <taxon>Bacillota</taxon>
        <taxon>Bacilli</taxon>
        <taxon>Lactobacillales</taxon>
        <taxon>Enterococcaceae</taxon>
        <taxon>Enterococcus</taxon>
    </lineage>
</organism>
<dbReference type="SUPFAM" id="SSF143011">
    <property type="entry name" value="RelE-like"/>
    <property type="match status" value="1"/>
</dbReference>